<sequence length="335" mass="32782">MGEIWGALLAPNSGTGPQGPPSPRCCPGRGGGSGCHPSCPPPPPPPQCPRRRLAAGVGILRCQPPGGAAAPRAFPAFVSPDNGSATCTGGGPQHPPPHPPPPPRPPHPSAGTDGHRRRDRGTEGRPWGTPLVGAEGGGRCRSGGGCCAPPAAWPCSSPPPPPTSGCSTGHRAAPRPSGCGTSAWGGTAGPPPAPRVGGSSGAGRGGPRRVPGVPNVPVPAAFWDATRVLMLLAVLAAATGFALGLSAAAAGAARRARARAAGVTLLLAGVLALLGLAVCTAGARSLLGPAPGAWRLSWSYLLAWVAVVLTGSAGLFHLCAAAKDPSPESSESGGP</sequence>
<evidence type="ECO:0000313" key="7">
    <source>
        <dbReference type="Ensembl" id="ENSAPLP00020005131.1"/>
    </source>
</evidence>
<evidence type="ECO:0000256" key="1">
    <source>
        <dbReference type="ARBA" id="ARBA00004141"/>
    </source>
</evidence>
<dbReference type="InterPro" id="IPR004031">
    <property type="entry name" value="PMP22/EMP/MP20/Claudin"/>
</dbReference>
<keyword evidence="2 6" id="KW-0812">Transmembrane</keyword>
<feature type="compositionally biased region" description="Low complexity" evidence="5">
    <location>
        <begin position="64"/>
        <end position="77"/>
    </location>
</feature>
<comment type="subcellular location">
    <subcellularLocation>
        <location evidence="1">Membrane</location>
        <topology evidence="1">Multi-pass membrane protein</topology>
    </subcellularLocation>
</comment>
<reference evidence="7" key="2">
    <citation type="submission" date="2025-08" db="UniProtKB">
        <authorList>
            <consortium name="Ensembl"/>
        </authorList>
    </citation>
    <scope>IDENTIFICATION</scope>
</reference>
<accession>A0A8B9SIH7</accession>
<feature type="compositionally biased region" description="Pro residues" evidence="5">
    <location>
        <begin position="38"/>
        <end position="48"/>
    </location>
</feature>
<evidence type="ECO:0000313" key="8">
    <source>
        <dbReference type="Proteomes" id="UP000694400"/>
    </source>
</evidence>
<organism evidence="7 8">
    <name type="scientific">Anas platyrhynchos</name>
    <name type="common">Mallard</name>
    <name type="synonym">Anas boschas</name>
    <dbReference type="NCBI Taxonomy" id="8839"/>
    <lineage>
        <taxon>Eukaryota</taxon>
        <taxon>Metazoa</taxon>
        <taxon>Chordata</taxon>
        <taxon>Craniata</taxon>
        <taxon>Vertebrata</taxon>
        <taxon>Euteleostomi</taxon>
        <taxon>Archelosauria</taxon>
        <taxon>Archosauria</taxon>
        <taxon>Dinosauria</taxon>
        <taxon>Saurischia</taxon>
        <taxon>Theropoda</taxon>
        <taxon>Coelurosauria</taxon>
        <taxon>Aves</taxon>
        <taxon>Neognathae</taxon>
        <taxon>Galloanserae</taxon>
        <taxon>Anseriformes</taxon>
        <taxon>Anatidae</taxon>
        <taxon>Anatinae</taxon>
        <taxon>Anas</taxon>
    </lineage>
</organism>
<feature type="compositionally biased region" description="Basic and acidic residues" evidence="5">
    <location>
        <begin position="113"/>
        <end position="123"/>
    </location>
</feature>
<dbReference type="Gene3D" id="1.20.140.150">
    <property type="match status" value="1"/>
</dbReference>
<feature type="transmembrane region" description="Helical" evidence="6">
    <location>
        <begin position="265"/>
        <end position="286"/>
    </location>
</feature>
<feature type="compositionally biased region" description="Pro residues" evidence="5">
    <location>
        <begin position="93"/>
        <end position="108"/>
    </location>
</feature>
<keyword evidence="3 6" id="KW-1133">Transmembrane helix</keyword>
<dbReference type="Ensembl" id="ENSAPLT00020005525.1">
    <property type="protein sequence ID" value="ENSAPLP00020005131.1"/>
    <property type="gene ID" value="ENSAPLG00020003785.1"/>
</dbReference>
<evidence type="ECO:0008006" key="9">
    <source>
        <dbReference type="Google" id="ProtNLM"/>
    </source>
</evidence>
<evidence type="ECO:0000256" key="5">
    <source>
        <dbReference type="SAM" id="MobiDB-lite"/>
    </source>
</evidence>
<feature type="transmembrane region" description="Helical" evidence="6">
    <location>
        <begin position="298"/>
        <end position="320"/>
    </location>
</feature>
<evidence type="ECO:0000256" key="2">
    <source>
        <dbReference type="ARBA" id="ARBA00022692"/>
    </source>
</evidence>
<dbReference type="AlphaFoldDB" id="A0A8B9SIH7"/>
<feature type="region of interest" description="Disordered" evidence="5">
    <location>
        <begin position="1"/>
        <end position="50"/>
    </location>
</feature>
<reference evidence="7" key="3">
    <citation type="submission" date="2025-09" db="UniProtKB">
        <authorList>
            <consortium name="Ensembl"/>
        </authorList>
    </citation>
    <scope>IDENTIFICATION</scope>
</reference>
<feature type="region of interest" description="Disordered" evidence="5">
    <location>
        <begin position="159"/>
        <end position="211"/>
    </location>
</feature>
<name>A0A8B9SIH7_ANAPL</name>
<dbReference type="Pfam" id="PF13903">
    <property type="entry name" value="Claudin_2"/>
    <property type="match status" value="1"/>
</dbReference>
<protein>
    <recommendedName>
        <fullName evidence="9">Lens fiber membrane intrinsic protein</fullName>
    </recommendedName>
</protein>
<keyword evidence="4 6" id="KW-0472">Membrane</keyword>
<feature type="region of interest" description="Disordered" evidence="5">
    <location>
        <begin position="63"/>
        <end position="140"/>
    </location>
</feature>
<proteinExistence type="predicted"/>
<evidence type="ECO:0000256" key="4">
    <source>
        <dbReference type="ARBA" id="ARBA00023136"/>
    </source>
</evidence>
<evidence type="ECO:0000256" key="6">
    <source>
        <dbReference type="SAM" id="Phobius"/>
    </source>
</evidence>
<evidence type="ECO:0000256" key="3">
    <source>
        <dbReference type="ARBA" id="ARBA00022989"/>
    </source>
</evidence>
<feature type="transmembrane region" description="Helical" evidence="6">
    <location>
        <begin position="228"/>
        <end position="253"/>
    </location>
</feature>
<reference evidence="7" key="1">
    <citation type="submission" date="2019-08" db="EMBL/GenBank/DDBJ databases">
        <title>Three high-quality genomes provides insights into domestication of ducks.</title>
        <authorList>
            <person name="Hou Z.C."/>
            <person name="Zhu F."/>
            <person name="Yin Z.T."/>
            <person name="Zhang F."/>
        </authorList>
    </citation>
    <scope>NUCLEOTIDE SEQUENCE [LARGE SCALE GENOMIC DNA]</scope>
</reference>
<dbReference type="GO" id="GO:0016020">
    <property type="term" value="C:membrane"/>
    <property type="evidence" value="ECO:0007669"/>
    <property type="project" value="UniProtKB-SubCell"/>
</dbReference>
<dbReference type="Proteomes" id="UP000694400">
    <property type="component" value="Chromosome 32"/>
</dbReference>